<gene>
    <name evidence="1" type="ORF">SERLA73DRAFT_28424</name>
</gene>
<dbReference type="OrthoDB" id="2794314at2759"/>
<organism evidence="2">
    <name type="scientific">Serpula lacrymans var. lacrymans (strain S7.3)</name>
    <name type="common">Dry rot fungus</name>
    <dbReference type="NCBI Taxonomy" id="936435"/>
    <lineage>
        <taxon>Eukaryota</taxon>
        <taxon>Fungi</taxon>
        <taxon>Dikarya</taxon>
        <taxon>Basidiomycota</taxon>
        <taxon>Agaricomycotina</taxon>
        <taxon>Agaricomycetes</taxon>
        <taxon>Agaricomycetidae</taxon>
        <taxon>Boletales</taxon>
        <taxon>Coniophorineae</taxon>
        <taxon>Serpulaceae</taxon>
        <taxon>Serpula</taxon>
    </lineage>
</organism>
<reference evidence="2" key="1">
    <citation type="journal article" date="2011" name="Science">
        <title>The plant cell wall-decomposing machinery underlies the functional diversity of forest fungi.</title>
        <authorList>
            <person name="Eastwood D.C."/>
            <person name="Floudas D."/>
            <person name="Binder M."/>
            <person name="Majcherczyk A."/>
            <person name="Schneider P."/>
            <person name="Aerts A."/>
            <person name="Asiegbu F.O."/>
            <person name="Baker S.E."/>
            <person name="Barry K."/>
            <person name="Bendiksby M."/>
            <person name="Blumentritt M."/>
            <person name="Coutinho P.M."/>
            <person name="Cullen D."/>
            <person name="de Vries R.P."/>
            <person name="Gathman A."/>
            <person name="Goodell B."/>
            <person name="Henrissat B."/>
            <person name="Ihrmark K."/>
            <person name="Kauserud H."/>
            <person name="Kohler A."/>
            <person name="LaButti K."/>
            <person name="Lapidus A."/>
            <person name="Lavin J.L."/>
            <person name="Lee Y.-H."/>
            <person name="Lindquist E."/>
            <person name="Lilly W."/>
            <person name="Lucas S."/>
            <person name="Morin E."/>
            <person name="Murat C."/>
            <person name="Oguiza J.A."/>
            <person name="Park J."/>
            <person name="Pisabarro A.G."/>
            <person name="Riley R."/>
            <person name="Rosling A."/>
            <person name="Salamov A."/>
            <person name="Schmidt O."/>
            <person name="Schmutz J."/>
            <person name="Skrede I."/>
            <person name="Stenlid J."/>
            <person name="Wiebenga A."/>
            <person name="Xie X."/>
            <person name="Kuees U."/>
            <person name="Hibbett D.S."/>
            <person name="Hoffmeister D."/>
            <person name="Hoegberg N."/>
            <person name="Martin F."/>
            <person name="Grigoriev I.V."/>
            <person name="Watkinson S.C."/>
        </authorList>
    </citation>
    <scope>NUCLEOTIDE SEQUENCE [LARGE SCALE GENOMIC DNA]</scope>
    <source>
        <strain evidence="2">strain S7.3</strain>
    </source>
</reference>
<evidence type="ECO:0000313" key="1">
    <source>
        <dbReference type="EMBL" id="EGN92942.1"/>
    </source>
</evidence>
<sequence>AAYCAIIAMWCAVSRRPFNSVMDPHYLAEVELLRPGTILPSPCIVSHDIQAIYAIISSKIK</sequence>
<dbReference type="Proteomes" id="UP000008063">
    <property type="component" value="Unassembled WGS sequence"/>
</dbReference>
<evidence type="ECO:0000313" key="2">
    <source>
        <dbReference type="Proteomes" id="UP000008063"/>
    </source>
</evidence>
<protein>
    <submittedName>
        <fullName evidence="1">Uncharacterized protein</fullName>
    </submittedName>
</protein>
<feature type="non-terminal residue" evidence="1">
    <location>
        <position position="1"/>
    </location>
</feature>
<name>F8QFF8_SERL3</name>
<feature type="non-terminal residue" evidence="1">
    <location>
        <position position="61"/>
    </location>
</feature>
<dbReference type="STRING" id="936435.F8QFF8"/>
<keyword evidence="2" id="KW-1185">Reference proteome</keyword>
<dbReference type="EMBL" id="GL945496">
    <property type="protein sequence ID" value="EGN92942.1"/>
    <property type="molecule type" value="Genomic_DNA"/>
</dbReference>
<dbReference type="HOGENOM" id="CLU_156030_1_0_1"/>
<dbReference type="OMA" id="IAMWCAV"/>
<accession>F8QFF8</accession>
<proteinExistence type="predicted"/>
<dbReference type="AlphaFoldDB" id="F8QFF8"/>
<dbReference type="InParanoid" id="F8QFF8"/>